<dbReference type="eggNOG" id="COG1216">
    <property type="taxonomic scope" value="Bacteria"/>
</dbReference>
<dbReference type="InterPro" id="IPR001173">
    <property type="entry name" value="Glyco_trans_2-like"/>
</dbReference>
<dbReference type="Gene3D" id="3.90.550.10">
    <property type="entry name" value="Spore Coat Polysaccharide Biosynthesis Protein SpsA, Chain A"/>
    <property type="match status" value="2"/>
</dbReference>
<dbReference type="InterPro" id="IPR029044">
    <property type="entry name" value="Nucleotide-diphossugar_trans"/>
</dbReference>
<dbReference type="HOGENOM" id="CLU_005003_2_0_9"/>
<evidence type="ECO:0000259" key="1">
    <source>
        <dbReference type="Pfam" id="PF00535"/>
    </source>
</evidence>
<proteinExistence type="predicted"/>
<name>N2AIK4_9FIRM</name>
<dbReference type="SUPFAM" id="SSF53448">
    <property type="entry name" value="Nucleotide-diphospho-sugar transferases"/>
    <property type="match status" value="2"/>
</dbReference>
<dbReference type="Pfam" id="PF00535">
    <property type="entry name" value="Glycos_transf_2"/>
    <property type="match status" value="1"/>
</dbReference>
<dbReference type="PANTHER" id="PTHR43179">
    <property type="entry name" value="RHAMNOSYLTRANSFERASE WBBL"/>
    <property type="match status" value="1"/>
</dbReference>
<protein>
    <recommendedName>
        <fullName evidence="1">Glycosyltransferase 2-like domain-containing protein</fullName>
    </recommendedName>
</protein>
<dbReference type="CDD" id="cd04186">
    <property type="entry name" value="GT_2_like_c"/>
    <property type="match status" value="1"/>
</dbReference>
<dbReference type="EMBL" id="AQFT01000085">
    <property type="protein sequence ID" value="EMZ26110.1"/>
    <property type="molecule type" value="Genomic_DNA"/>
</dbReference>
<feature type="domain" description="Glycosyltransferase 2-like" evidence="1">
    <location>
        <begin position="542"/>
        <end position="720"/>
    </location>
</feature>
<dbReference type="eggNOG" id="COG1215">
    <property type="taxonomic scope" value="Bacteria"/>
</dbReference>
<organism evidence="2 3">
    <name type="scientific">Eubacterium plexicaudatum ASF492</name>
    <dbReference type="NCBI Taxonomy" id="1235802"/>
    <lineage>
        <taxon>Bacteria</taxon>
        <taxon>Bacillati</taxon>
        <taxon>Bacillota</taxon>
        <taxon>Clostridia</taxon>
        <taxon>Eubacteriales</taxon>
        <taxon>Eubacteriaceae</taxon>
        <taxon>Eubacterium</taxon>
    </lineage>
</organism>
<sequence>MMENRFVVQEGHFHIADRNSYVLTGWFEGDGQELPEHMDFSVFLDCERQKIKIRSYSDDSVRQKYMKYDLKVSREYVIIVRLPEDLRKYRRLFLCLADGSRVYERRISQLRKLQGQLNYRITNIQSTGASCVVTGWAASEKPIKINVFDLAKEPMKCEVSHFPKPDVALEYREAQQLYDSGFSVTVPVNGRKKMLLQITDGEHSVMREFGASDKNRLSLYMKKAHYYMKRNGVKKACKRAVNELYELVGDTGNYMKWRRKNMPSEKELERQRKEQSRFRPFLYVITPYEDVHYITSAAISLKNQTYSNWKWVIVCTVEEKEKLMERIRTHIPSEKLRIIPADGEEGYQHRIAAGMRKTLEQLRKQEKDKQKKDDPSWLLLLNPSDTLEPDAMYACVKLMETNAQMDLCYTDEDQISEDGKNYSEPVFKSDFNIDLLRATNYIGHLLLIREDAAVKTGSWNPSCLSEASYDYVLRAAETAAYIGHLPRVLYHVRENGKQGRRAGENVLNEHYKRVGLPAYAQPSPTPGIYHTVYQWMETPLVSVNIPNKDHIDDLDTCVQSLLSECTYPNYEIVIIENNSVEESTFAYYEKLKAQDSRIRIVVWDDVFNYSKITNFGVAHSRGEYILLLNNDTEVITPDFMVEMLGYCMREDVGICGARLFYFDDTIQHAGVIVGLGGICGEGFQGFPKENGGYQNRIFCPQNYSAVTAACLMTKKSVFEEVGGMDAEFQIAYNDIDYCLKVRSTGKLVVYNPFAMLYHYEYKSRGTENTAEKLARYHREVDLFTTRWADLISAGDPYYNPNLTRRYQDFSLRRIELLK</sequence>
<dbReference type="PANTHER" id="PTHR43179:SF7">
    <property type="entry name" value="RHAMNOSYLTRANSFERASE WBBL"/>
    <property type="match status" value="1"/>
</dbReference>
<dbReference type="AlphaFoldDB" id="N2AIK4"/>
<evidence type="ECO:0000313" key="3">
    <source>
        <dbReference type="Proteomes" id="UP000012589"/>
    </source>
</evidence>
<dbReference type="Proteomes" id="UP000012589">
    <property type="component" value="Unassembled WGS sequence"/>
</dbReference>
<dbReference type="PATRIC" id="fig|1235802.3.peg.2753"/>
<dbReference type="STRING" id="1235802.C823_02603"/>
<dbReference type="OrthoDB" id="9179784at2"/>
<keyword evidence="3" id="KW-1185">Reference proteome</keyword>
<gene>
    <name evidence="2" type="ORF">C823_02603</name>
</gene>
<comment type="caution">
    <text evidence="2">The sequence shown here is derived from an EMBL/GenBank/DDBJ whole genome shotgun (WGS) entry which is preliminary data.</text>
</comment>
<reference evidence="2 3" key="1">
    <citation type="journal article" date="2014" name="Genome Announc.">
        <title>Draft genome sequences of the altered schaedler flora, a defined bacterial community from gnotobiotic mice.</title>
        <authorList>
            <person name="Wannemuehler M.J."/>
            <person name="Overstreet A.M."/>
            <person name="Ward D.V."/>
            <person name="Phillips G.J."/>
        </authorList>
    </citation>
    <scope>NUCLEOTIDE SEQUENCE [LARGE SCALE GENOMIC DNA]</scope>
    <source>
        <strain evidence="2 3">ASF492</strain>
    </source>
</reference>
<evidence type="ECO:0000313" key="2">
    <source>
        <dbReference type="EMBL" id="EMZ26110.1"/>
    </source>
</evidence>
<accession>N2AIK4</accession>